<dbReference type="InterPro" id="IPR027417">
    <property type="entry name" value="P-loop_NTPase"/>
</dbReference>
<gene>
    <name evidence="3" type="ORF">P3H78_15555</name>
</gene>
<dbReference type="PANTHER" id="PTHR13696:SF99">
    <property type="entry name" value="COBYRINIC ACID AC-DIAMIDE SYNTHASE"/>
    <property type="match status" value="1"/>
</dbReference>
<feature type="compositionally biased region" description="Basic and acidic residues" evidence="1">
    <location>
        <begin position="75"/>
        <end position="89"/>
    </location>
</feature>
<dbReference type="Proteomes" id="UP001221150">
    <property type="component" value="Unassembled WGS sequence"/>
</dbReference>
<dbReference type="SUPFAM" id="SSF52540">
    <property type="entry name" value="P-loop containing nucleoside triphosphate hydrolases"/>
    <property type="match status" value="1"/>
</dbReference>
<dbReference type="Gene3D" id="3.40.50.300">
    <property type="entry name" value="P-loop containing nucleotide triphosphate hydrolases"/>
    <property type="match status" value="1"/>
</dbReference>
<protein>
    <submittedName>
        <fullName evidence="3">ParA family protein</fullName>
    </submittedName>
</protein>
<evidence type="ECO:0000313" key="4">
    <source>
        <dbReference type="Proteomes" id="UP001221150"/>
    </source>
</evidence>
<reference evidence="3 4" key="1">
    <citation type="submission" date="2023-03" db="EMBL/GenBank/DDBJ databases">
        <title>Draft genome sequence of Streptomyces sp. K1PA1 isolated from peat swamp forest in Thailand.</title>
        <authorList>
            <person name="Klaysubun C."/>
            <person name="Duangmal K."/>
        </authorList>
    </citation>
    <scope>NUCLEOTIDE SEQUENCE [LARGE SCALE GENOMIC DNA]</scope>
    <source>
        <strain evidence="3 4">K1PA1</strain>
    </source>
</reference>
<sequence length="393" mass="42351">MNESTFSPGGGQPGTPATGQSPSGPEAVGSVAVRTFAAHRSHRRNPGVTQPAHQSMDGHHVNAMAGDGSGAPHNHFADYDELPEGHFYDPDAEYEPDPEYAATLAPDAARQRRERVGPTGRPLPYFPIPGPLTDHGPAKIIAMCNQKGGVGKTTSTINLGAALAEYGRRVLLVDFDPQGALSVGLGVNPMELDLTVYNLLMERGMSADEVLLKTAVPNMDLLPSNIDLSAAEVQLVSEVARESTLQRALKPLMDDYDYIVIDCQPSLGLLTVNALTAAHKVIVPLECEFFALRGVALLTETIEKVQERLNPELELDGILATMYDSRTVHSREVLARVVEAFDDHVYHTVIGRTVRFPETTVAGEPITTYASNSVGAAAYRQLAREVLARCHAE</sequence>
<dbReference type="CDD" id="cd02042">
    <property type="entry name" value="ParAB_family"/>
    <property type="match status" value="1"/>
</dbReference>
<organism evidence="3 4">
    <name type="scientific">Streptomyces tropicalis</name>
    <dbReference type="NCBI Taxonomy" id="3034234"/>
    <lineage>
        <taxon>Bacteria</taxon>
        <taxon>Bacillati</taxon>
        <taxon>Actinomycetota</taxon>
        <taxon>Actinomycetes</taxon>
        <taxon>Kitasatosporales</taxon>
        <taxon>Streptomycetaceae</taxon>
        <taxon>Streptomyces</taxon>
    </lineage>
</organism>
<dbReference type="EMBL" id="JARJBB010000006">
    <property type="protein sequence ID" value="MDF3300021.1"/>
    <property type="molecule type" value="Genomic_DNA"/>
</dbReference>
<keyword evidence="4" id="KW-1185">Reference proteome</keyword>
<dbReference type="InterPro" id="IPR025669">
    <property type="entry name" value="AAA_dom"/>
</dbReference>
<name>A0ABT6A6M1_9ACTN</name>
<proteinExistence type="predicted"/>
<feature type="domain" description="AAA" evidence="2">
    <location>
        <begin position="138"/>
        <end position="314"/>
    </location>
</feature>
<evidence type="ECO:0000313" key="3">
    <source>
        <dbReference type="EMBL" id="MDF3300021.1"/>
    </source>
</evidence>
<dbReference type="PANTHER" id="PTHR13696">
    <property type="entry name" value="P-LOOP CONTAINING NUCLEOSIDE TRIPHOSPHATE HYDROLASE"/>
    <property type="match status" value="1"/>
</dbReference>
<dbReference type="InterPro" id="IPR050678">
    <property type="entry name" value="DNA_Partitioning_ATPase"/>
</dbReference>
<comment type="caution">
    <text evidence="3">The sequence shown here is derived from an EMBL/GenBank/DDBJ whole genome shotgun (WGS) entry which is preliminary data.</text>
</comment>
<feature type="region of interest" description="Disordered" evidence="1">
    <location>
        <begin position="1"/>
        <end position="127"/>
    </location>
</feature>
<evidence type="ECO:0000259" key="2">
    <source>
        <dbReference type="Pfam" id="PF13614"/>
    </source>
</evidence>
<evidence type="ECO:0000256" key="1">
    <source>
        <dbReference type="SAM" id="MobiDB-lite"/>
    </source>
</evidence>
<dbReference type="Pfam" id="PF13614">
    <property type="entry name" value="AAA_31"/>
    <property type="match status" value="1"/>
</dbReference>
<accession>A0ABT6A6M1</accession>